<gene>
    <name evidence="3" type="ORF">Nans01_41430</name>
</gene>
<sequence>MEATGPEVVLAGRAAGAKKRGRVQVSAQFAGGEVLIGRFLGDTVEHAGRRGHEVQATADFPDSLGTPDETTEASEQTLRGLEENGRQG</sequence>
<dbReference type="InterPro" id="IPR013328">
    <property type="entry name" value="6PGD_dom2"/>
</dbReference>
<proteinExistence type="predicted"/>
<evidence type="ECO:0000256" key="1">
    <source>
        <dbReference type="SAM" id="MobiDB-lite"/>
    </source>
</evidence>
<dbReference type="Gene3D" id="1.10.1040.10">
    <property type="entry name" value="N-(1-d-carboxylethyl)-l-norvaline Dehydrogenase, domain 2"/>
    <property type="match status" value="1"/>
</dbReference>
<evidence type="ECO:0000313" key="3">
    <source>
        <dbReference type="EMBL" id="GLU49792.1"/>
    </source>
</evidence>
<organism evidence="3 4">
    <name type="scientific">Nocardiopsis ansamitocini</name>
    <dbReference type="NCBI Taxonomy" id="1670832"/>
    <lineage>
        <taxon>Bacteria</taxon>
        <taxon>Bacillati</taxon>
        <taxon>Actinomycetota</taxon>
        <taxon>Actinomycetes</taxon>
        <taxon>Streptosporangiales</taxon>
        <taxon>Nocardiopsidaceae</taxon>
        <taxon>Nocardiopsis</taxon>
    </lineage>
</organism>
<accession>A0A9W6PA63</accession>
<comment type="caution">
    <text evidence="3">The sequence shown here is derived from an EMBL/GenBank/DDBJ whole genome shotgun (WGS) entry which is preliminary data.</text>
</comment>
<name>A0A9W6PA63_9ACTN</name>
<dbReference type="EMBL" id="BSQG01000009">
    <property type="protein sequence ID" value="GLU49792.1"/>
    <property type="molecule type" value="Genomic_DNA"/>
</dbReference>
<feature type="region of interest" description="Disordered" evidence="1">
    <location>
        <begin position="48"/>
        <end position="88"/>
    </location>
</feature>
<keyword evidence="4" id="KW-1185">Reference proteome</keyword>
<reference evidence="3" key="1">
    <citation type="submission" date="2023-02" db="EMBL/GenBank/DDBJ databases">
        <title>Nocardiopsis ansamitocini NBRC 112285.</title>
        <authorList>
            <person name="Ichikawa N."/>
            <person name="Sato H."/>
            <person name="Tonouchi N."/>
        </authorList>
    </citation>
    <scope>NUCLEOTIDE SEQUENCE</scope>
    <source>
        <strain evidence="3">NBRC 112285</strain>
    </source>
</reference>
<evidence type="ECO:0000259" key="2">
    <source>
        <dbReference type="Pfam" id="PF09130"/>
    </source>
</evidence>
<protein>
    <recommendedName>
        <fullName evidence="2">Phosphogluconate dehydrogenase NAD-binding putative C-terminal domain-containing protein</fullName>
    </recommendedName>
</protein>
<dbReference type="InterPro" id="IPR015814">
    <property type="entry name" value="Pgluconate_DH_NAD-bd_C"/>
</dbReference>
<dbReference type="Proteomes" id="UP001165092">
    <property type="component" value="Unassembled WGS sequence"/>
</dbReference>
<dbReference type="Pfam" id="PF09130">
    <property type="entry name" value="DUF1932"/>
    <property type="match status" value="1"/>
</dbReference>
<feature type="domain" description="Phosphogluconate dehydrogenase NAD-binding putative C-terminal" evidence="2">
    <location>
        <begin position="24"/>
        <end position="79"/>
    </location>
</feature>
<evidence type="ECO:0000313" key="4">
    <source>
        <dbReference type="Proteomes" id="UP001165092"/>
    </source>
</evidence>
<dbReference type="AlphaFoldDB" id="A0A9W6PA63"/>